<feature type="region of interest" description="Disordered" evidence="1">
    <location>
        <begin position="79"/>
        <end position="114"/>
    </location>
</feature>
<reference evidence="2 3" key="1">
    <citation type="submission" date="2024-01" db="EMBL/GenBank/DDBJ databases">
        <title>Genome assemblies of Stephania.</title>
        <authorList>
            <person name="Yang L."/>
        </authorList>
    </citation>
    <scope>NUCLEOTIDE SEQUENCE [LARGE SCALE GENOMIC DNA]</scope>
    <source>
        <strain evidence="2">JXDWG</strain>
        <tissue evidence="2">Leaf</tissue>
    </source>
</reference>
<comment type="caution">
    <text evidence="2">The sequence shown here is derived from an EMBL/GenBank/DDBJ whole genome shotgun (WGS) entry which is preliminary data.</text>
</comment>
<evidence type="ECO:0000256" key="1">
    <source>
        <dbReference type="SAM" id="MobiDB-lite"/>
    </source>
</evidence>
<feature type="region of interest" description="Disordered" evidence="1">
    <location>
        <begin position="1"/>
        <end position="22"/>
    </location>
</feature>
<accession>A0AAP0K990</accession>
<dbReference type="Proteomes" id="UP001419268">
    <property type="component" value="Unassembled WGS sequence"/>
</dbReference>
<sequence>MPSGLPSPSARDWSLRSLKPSPHPKPSPLFCLLFMLLENHHSLNMKRTPMKFIRISSMPIDENITLKKNLKLKFANTTGGTCGQDSSLKDPNNNNTNPKCESATSKRLGNPAAYPKGSFGDMKSRYSRDNAFSEASSGLSLFSTTIE</sequence>
<keyword evidence="3" id="KW-1185">Reference proteome</keyword>
<dbReference type="EMBL" id="JBBNAG010000003">
    <property type="protein sequence ID" value="KAK9148257.1"/>
    <property type="molecule type" value="Genomic_DNA"/>
</dbReference>
<organism evidence="2 3">
    <name type="scientific">Stephania cephalantha</name>
    <dbReference type="NCBI Taxonomy" id="152367"/>
    <lineage>
        <taxon>Eukaryota</taxon>
        <taxon>Viridiplantae</taxon>
        <taxon>Streptophyta</taxon>
        <taxon>Embryophyta</taxon>
        <taxon>Tracheophyta</taxon>
        <taxon>Spermatophyta</taxon>
        <taxon>Magnoliopsida</taxon>
        <taxon>Ranunculales</taxon>
        <taxon>Menispermaceae</taxon>
        <taxon>Menispermoideae</taxon>
        <taxon>Cissampelideae</taxon>
        <taxon>Stephania</taxon>
    </lineage>
</organism>
<proteinExistence type="predicted"/>
<evidence type="ECO:0000313" key="3">
    <source>
        <dbReference type="Proteomes" id="UP001419268"/>
    </source>
</evidence>
<evidence type="ECO:0000313" key="2">
    <source>
        <dbReference type="EMBL" id="KAK9148257.1"/>
    </source>
</evidence>
<feature type="compositionally biased region" description="Polar residues" evidence="1">
    <location>
        <begin position="79"/>
        <end position="107"/>
    </location>
</feature>
<protein>
    <submittedName>
        <fullName evidence="2">Uncharacterized protein</fullName>
    </submittedName>
</protein>
<name>A0AAP0K990_9MAGN</name>
<gene>
    <name evidence="2" type="ORF">Scep_007014</name>
</gene>
<dbReference type="AlphaFoldDB" id="A0AAP0K990"/>